<evidence type="ECO:0000313" key="2">
    <source>
        <dbReference type="EMBL" id="TIC86147.1"/>
    </source>
</evidence>
<dbReference type="EMBL" id="STGJ01000002">
    <property type="protein sequence ID" value="TIC86147.1"/>
    <property type="molecule type" value="Genomic_DNA"/>
</dbReference>
<feature type="domain" description="Ice-binding protein C-terminal" evidence="1">
    <location>
        <begin position="188"/>
        <end position="211"/>
    </location>
</feature>
<organism evidence="2 3">
    <name type="scientific">Crenobacter intestini</name>
    <dbReference type="NCBI Taxonomy" id="2563443"/>
    <lineage>
        <taxon>Bacteria</taxon>
        <taxon>Pseudomonadati</taxon>
        <taxon>Pseudomonadota</taxon>
        <taxon>Betaproteobacteria</taxon>
        <taxon>Neisseriales</taxon>
        <taxon>Neisseriaceae</taxon>
        <taxon>Crenobacter</taxon>
    </lineage>
</organism>
<sequence>MCVDKGEEKPMQTKRPLASAAVLALTLGFSGVAHAELFKRDLLTGDQLLVFDDASGLEWLQPVATLGGGYDGAVVKSVMSTYGLRYASSQEVQQLIQGNFGELVLFPEYVYKKENGPVLNSFYEWFAPMSRSSFDAGYGKDLWANSADAVHGYPWSSLSGGAPFVFEGSQIRGHWPLAGNWLVRPVSPVPEPASALLMLSGLGVVGWWRRRRQP</sequence>
<dbReference type="NCBIfam" id="TIGR02595">
    <property type="entry name" value="PEP_CTERM"/>
    <property type="match status" value="1"/>
</dbReference>
<gene>
    <name evidence="2" type="ORF">E5K04_03320</name>
</gene>
<reference evidence="2 3" key="1">
    <citation type="submission" date="2019-04" db="EMBL/GenBank/DDBJ databases">
        <title>Crenobacter sp. nov.</title>
        <authorList>
            <person name="Shi S."/>
        </authorList>
    </citation>
    <scope>NUCLEOTIDE SEQUENCE [LARGE SCALE GENOMIC DNA]</scope>
    <source>
        <strain evidence="2 3">GY 70310</strain>
    </source>
</reference>
<protein>
    <submittedName>
        <fullName evidence="2">PEP-CTERM sorting domain-containing protein</fullName>
    </submittedName>
</protein>
<dbReference type="AlphaFoldDB" id="A0A4T0V470"/>
<evidence type="ECO:0000259" key="1">
    <source>
        <dbReference type="Pfam" id="PF07589"/>
    </source>
</evidence>
<dbReference type="InterPro" id="IPR013424">
    <property type="entry name" value="Ice-binding_C"/>
</dbReference>
<keyword evidence="3" id="KW-1185">Reference proteome</keyword>
<name>A0A4T0V470_9NEIS</name>
<accession>A0A4T0V470</accession>
<proteinExistence type="predicted"/>
<evidence type="ECO:0000313" key="3">
    <source>
        <dbReference type="Proteomes" id="UP000308891"/>
    </source>
</evidence>
<comment type="caution">
    <text evidence="2">The sequence shown here is derived from an EMBL/GenBank/DDBJ whole genome shotgun (WGS) entry which is preliminary data.</text>
</comment>
<dbReference type="Proteomes" id="UP000308891">
    <property type="component" value="Unassembled WGS sequence"/>
</dbReference>
<dbReference type="Pfam" id="PF07589">
    <property type="entry name" value="PEP-CTERM"/>
    <property type="match status" value="1"/>
</dbReference>